<feature type="non-terminal residue" evidence="1">
    <location>
        <position position="142"/>
    </location>
</feature>
<feature type="non-terminal residue" evidence="1">
    <location>
        <position position="1"/>
    </location>
</feature>
<dbReference type="eggNOG" id="ENOG502RCVY">
    <property type="taxonomic scope" value="Eukaryota"/>
</dbReference>
<dbReference type="Proteomes" id="UP000015241">
    <property type="component" value="Unassembled WGS sequence"/>
</dbReference>
<gene>
    <name evidence="1" type="ORF">FOMPIDRAFT_1088453</name>
</gene>
<dbReference type="HOGENOM" id="CLU_081367_1_0_1"/>
<keyword evidence="2" id="KW-1185">Reference proteome</keyword>
<dbReference type="STRING" id="743788.S8DI02"/>
<dbReference type="InParanoid" id="S8DI02"/>
<dbReference type="AlphaFoldDB" id="S8DI02"/>
<evidence type="ECO:0008006" key="3">
    <source>
        <dbReference type="Google" id="ProtNLM"/>
    </source>
</evidence>
<name>S8DI02_FOMSC</name>
<proteinExistence type="predicted"/>
<dbReference type="EMBL" id="KE504426">
    <property type="protein sequence ID" value="EPS92627.1"/>
    <property type="molecule type" value="Genomic_DNA"/>
</dbReference>
<organism evidence="1 2">
    <name type="scientific">Fomitopsis schrenkii</name>
    <name type="common">Brown rot fungus</name>
    <dbReference type="NCBI Taxonomy" id="2126942"/>
    <lineage>
        <taxon>Eukaryota</taxon>
        <taxon>Fungi</taxon>
        <taxon>Dikarya</taxon>
        <taxon>Basidiomycota</taxon>
        <taxon>Agaricomycotina</taxon>
        <taxon>Agaricomycetes</taxon>
        <taxon>Polyporales</taxon>
        <taxon>Fomitopsis</taxon>
    </lineage>
</organism>
<reference evidence="1 2" key="1">
    <citation type="journal article" date="2012" name="Science">
        <title>The Paleozoic origin of enzymatic lignin decomposition reconstructed from 31 fungal genomes.</title>
        <authorList>
            <person name="Floudas D."/>
            <person name="Binder M."/>
            <person name="Riley R."/>
            <person name="Barry K."/>
            <person name="Blanchette R.A."/>
            <person name="Henrissat B."/>
            <person name="Martinez A.T."/>
            <person name="Otillar R."/>
            <person name="Spatafora J.W."/>
            <person name="Yadav J.S."/>
            <person name="Aerts A."/>
            <person name="Benoit I."/>
            <person name="Boyd A."/>
            <person name="Carlson A."/>
            <person name="Copeland A."/>
            <person name="Coutinho P.M."/>
            <person name="de Vries R.P."/>
            <person name="Ferreira P."/>
            <person name="Findley K."/>
            <person name="Foster B."/>
            <person name="Gaskell J."/>
            <person name="Glotzer D."/>
            <person name="Gorecki P."/>
            <person name="Heitman J."/>
            <person name="Hesse C."/>
            <person name="Hori C."/>
            <person name="Igarashi K."/>
            <person name="Jurgens J.A."/>
            <person name="Kallen N."/>
            <person name="Kersten P."/>
            <person name="Kohler A."/>
            <person name="Kuees U."/>
            <person name="Kumar T.K.A."/>
            <person name="Kuo A."/>
            <person name="LaButti K."/>
            <person name="Larrondo L.F."/>
            <person name="Lindquist E."/>
            <person name="Ling A."/>
            <person name="Lombard V."/>
            <person name="Lucas S."/>
            <person name="Lundell T."/>
            <person name="Martin R."/>
            <person name="McLaughlin D.J."/>
            <person name="Morgenstern I."/>
            <person name="Morin E."/>
            <person name="Murat C."/>
            <person name="Nagy L.G."/>
            <person name="Nolan M."/>
            <person name="Ohm R.A."/>
            <person name="Patyshakuliyeva A."/>
            <person name="Rokas A."/>
            <person name="Ruiz-Duenas F.J."/>
            <person name="Sabat G."/>
            <person name="Salamov A."/>
            <person name="Samejima M."/>
            <person name="Schmutz J."/>
            <person name="Slot J.C."/>
            <person name="St John F."/>
            <person name="Stenlid J."/>
            <person name="Sun H."/>
            <person name="Sun S."/>
            <person name="Syed K."/>
            <person name="Tsang A."/>
            <person name="Wiebenga A."/>
            <person name="Young D."/>
            <person name="Pisabarro A."/>
            <person name="Eastwood D.C."/>
            <person name="Martin F."/>
            <person name="Cullen D."/>
            <person name="Grigoriev I.V."/>
            <person name="Hibbett D.S."/>
        </authorList>
    </citation>
    <scope>NUCLEOTIDE SEQUENCE</scope>
    <source>
        <strain evidence="2">FP-58527</strain>
    </source>
</reference>
<dbReference type="OrthoDB" id="3247418at2759"/>
<protein>
    <recommendedName>
        <fullName evidence="3">DUF4218 domain-containing protein</fullName>
    </recommendedName>
</protein>
<accession>S8DI02</accession>
<evidence type="ECO:0000313" key="2">
    <source>
        <dbReference type="Proteomes" id="UP000015241"/>
    </source>
</evidence>
<sequence>IGTKAHGKLKADQWKAVIEFELRVFLMKNWYASDPTALDEQDKVRHELAVNTMELACAIRQGISYRITGQHIDAFARHMLAYLEGIRRILPHQSLLPSHHNALHIPDFLRRFGPMPGWWMFPFERVIGLLQKVKTNGKIGKS</sequence>
<evidence type="ECO:0000313" key="1">
    <source>
        <dbReference type="EMBL" id="EPS92627.1"/>
    </source>
</evidence>